<keyword evidence="3" id="KW-1185">Reference proteome</keyword>
<evidence type="ECO:0000313" key="2">
    <source>
        <dbReference type="EMBL" id="MBA6411804.1"/>
    </source>
</evidence>
<dbReference type="InterPro" id="IPR032710">
    <property type="entry name" value="NTF2-like_dom_sf"/>
</dbReference>
<proteinExistence type="predicted"/>
<sequence>MLSLQEISDQLQIQQNLWDYANAVDMKDFDLLDQVFLPDAEIFYGDQWFNREQAKQWLRESLHAEQIGGYYHLR</sequence>
<reference evidence="2 3" key="1">
    <citation type="submission" date="2020-07" db="EMBL/GenBank/DDBJ databases">
        <title>Halieaceae bacterium, F7430, whole genome shotgun sequencing project.</title>
        <authorList>
            <person name="Jiang S."/>
            <person name="Liu Z.W."/>
            <person name="Du Z.J."/>
        </authorList>
    </citation>
    <scope>NUCLEOTIDE SEQUENCE [LARGE SCALE GENOMIC DNA]</scope>
    <source>
        <strain evidence="2 3">F7430</strain>
    </source>
</reference>
<evidence type="ECO:0000259" key="1">
    <source>
        <dbReference type="Pfam" id="PF13577"/>
    </source>
</evidence>
<dbReference type="EMBL" id="JACFXU010000013">
    <property type="protein sequence ID" value="MBA6411804.1"/>
    <property type="molecule type" value="Genomic_DNA"/>
</dbReference>
<dbReference type="Proteomes" id="UP000539350">
    <property type="component" value="Unassembled WGS sequence"/>
</dbReference>
<organism evidence="2 3">
    <name type="scientific">Sediminihaliea albiluteola</name>
    <dbReference type="NCBI Taxonomy" id="2758564"/>
    <lineage>
        <taxon>Bacteria</taxon>
        <taxon>Pseudomonadati</taxon>
        <taxon>Pseudomonadota</taxon>
        <taxon>Gammaproteobacteria</taxon>
        <taxon>Cellvibrionales</taxon>
        <taxon>Halieaceae</taxon>
        <taxon>Sediminihaliea</taxon>
    </lineage>
</organism>
<comment type="caution">
    <text evidence="2">The sequence shown here is derived from an EMBL/GenBank/DDBJ whole genome shotgun (WGS) entry which is preliminary data.</text>
</comment>
<evidence type="ECO:0000313" key="3">
    <source>
        <dbReference type="Proteomes" id="UP000539350"/>
    </source>
</evidence>
<dbReference type="Pfam" id="PF13577">
    <property type="entry name" value="SnoaL_4"/>
    <property type="match status" value="1"/>
</dbReference>
<dbReference type="Gene3D" id="3.10.450.50">
    <property type="match status" value="1"/>
</dbReference>
<name>A0A7W2TTP7_9GAMM</name>
<dbReference type="AlphaFoldDB" id="A0A7W2TTP7"/>
<accession>A0A7W2TTP7</accession>
<feature type="domain" description="SnoaL-like" evidence="1">
    <location>
        <begin position="5"/>
        <end position="72"/>
    </location>
</feature>
<gene>
    <name evidence="2" type="ORF">H2508_01610</name>
</gene>
<dbReference type="SUPFAM" id="SSF54427">
    <property type="entry name" value="NTF2-like"/>
    <property type="match status" value="1"/>
</dbReference>
<dbReference type="InterPro" id="IPR037401">
    <property type="entry name" value="SnoaL-like"/>
</dbReference>
<protein>
    <submittedName>
        <fullName evidence="2">Nuclear transport factor 2 family protein</fullName>
    </submittedName>
</protein>